<feature type="domain" description="BD-FAE-like" evidence="2">
    <location>
        <begin position="60"/>
        <end position="268"/>
    </location>
</feature>
<evidence type="ECO:0000259" key="2">
    <source>
        <dbReference type="Pfam" id="PF20434"/>
    </source>
</evidence>
<keyword evidence="1" id="KW-0378">Hydrolase</keyword>
<evidence type="ECO:0000313" key="3">
    <source>
        <dbReference type="EMBL" id="MDN5204797.1"/>
    </source>
</evidence>
<evidence type="ECO:0000256" key="1">
    <source>
        <dbReference type="ARBA" id="ARBA00022801"/>
    </source>
</evidence>
<comment type="caution">
    <text evidence="3">The sequence shown here is derived from an EMBL/GenBank/DDBJ whole genome shotgun (WGS) entry which is preliminary data.</text>
</comment>
<dbReference type="Gene3D" id="3.40.50.1820">
    <property type="entry name" value="alpha/beta hydrolase"/>
    <property type="match status" value="1"/>
</dbReference>
<dbReference type="Proteomes" id="UP001172082">
    <property type="component" value="Unassembled WGS sequence"/>
</dbReference>
<dbReference type="PANTHER" id="PTHR48081:SF13">
    <property type="entry name" value="ALPHA_BETA HYDROLASE"/>
    <property type="match status" value="1"/>
</dbReference>
<dbReference type="SUPFAM" id="SSF53474">
    <property type="entry name" value="alpha/beta-Hydrolases"/>
    <property type="match status" value="1"/>
</dbReference>
<keyword evidence="4" id="KW-1185">Reference proteome</keyword>
<name>A0ABT8KXX2_9BACT</name>
<protein>
    <submittedName>
        <fullName evidence="3">Prolyl oligopeptidase family serine peptidase</fullName>
    </submittedName>
</protein>
<gene>
    <name evidence="3" type="ORF">QQ008_25630</name>
</gene>
<reference evidence="3" key="1">
    <citation type="submission" date="2023-06" db="EMBL/GenBank/DDBJ databases">
        <title>Genomic of Parafulvivirga corallium.</title>
        <authorList>
            <person name="Wang G."/>
        </authorList>
    </citation>
    <scope>NUCLEOTIDE SEQUENCE</scope>
    <source>
        <strain evidence="3">BMA10</strain>
    </source>
</reference>
<dbReference type="RefSeq" id="WP_346754821.1">
    <property type="nucleotide sequence ID" value="NZ_JAUJEA010000013.1"/>
</dbReference>
<dbReference type="Pfam" id="PF20434">
    <property type="entry name" value="BD-FAE"/>
    <property type="match status" value="1"/>
</dbReference>
<dbReference type="InterPro" id="IPR029058">
    <property type="entry name" value="AB_hydrolase_fold"/>
</dbReference>
<proteinExistence type="predicted"/>
<dbReference type="PANTHER" id="PTHR48081">
    <property type="entry name" value="AB HYDROLASE SUPERFAMILY PROTEIN C4A8.06C"/>
    <property type="match status" value="1"/>
</dbReference>
<dbReference type="InterPro" id="IPR050300">
    <property type="entry name" value="GDXG_lipolytic_enzyme"/>
</dbReference>
<dbReference type="EMBL" id="JAUJEA010000013">
    <property type="protein sequence ID" value="MDN5204797.1"/>
    <property type="molecule type" value="Genomic_DNA"/>
</dbReference>
<dbReference type="InterPro" id="IPR049492">
    <property type="entry name" value="BD-FAE-like_dom"/>
</dbReference>
<accession>A0ABT8KXX2</accession>
<evidence type="ECO:0000313" key="4">
    <source>
        <dbReference type="Proteomes" id="UP001172082"/>
    </source>
</evidence>
<sequence length="309" mass="34365">MILLYILFKIATITNAEHAEVTAQKQTNEPEFLEDIIYGYADTLALQLNMAIPNGEQFSGNKFPAIIFIHGGGWKEGHRSAYNGQIVRAAKRGYVAVTVSHRLTAVTNKYGKPLYPWPAAIHDCKAAVRFLKHVSEKYKIDPDKIGITGASSGGHLALMIGVSDPTHNLEGDVELPTNDRFAEKISSRVQAVVNISGPTEMVSCYEAPIVTPYLKSFLEGSPNNNPEGYKESSPIHYVSKDDPPMMTIHGELDEVVPVAQAYMLDQKLKEIGMDHELKIYKGEGHIFKAPAASESWEELYRFFDRNLKN</sequence>
<organism evidence="3 4">
    <name type="scientific">Splendidivirga corallicola</name>
    <dbReference type="NCBI Taxonomy" id="3051826"/>
    <lineage>
        <taxon>Bacteria</taxon>
        <taxon>Pseudomonadati</taxon>
        <taxon>Bacteroidota</taxon>
        <taxon>Cytophagia</taxon>
        <taxon>Cytophagales</taxon>
        <taxon>Splendidivirgaceae</taxon>
        <taxon>Splendidivirga</taxon>
    </lineage>
</organism>